<accession>A0A8S5QCE9</accession>
<organism evidence="1">
    <name type="scientific">Siphoviridae sp. ctqBH20</name>
    <dbReference type="NCBI Taxonomy" id="2825680"/>
    <lineage>
        <taxon>Viruses</taxon>
        <taxon>Duplodnaviria</taxon>
        <taxon>Heunggongvirae</taxon>
        <taxon>Uroviricota</taxon>
        <taxon>Caudoviricetes</taxon>
    </lineage>
</organism>
<dbReference type="EMBL" id="BK015626">
    <property type="protein sequence ID" value="DAE16531.1"/>
    <property type="molecule type" value="Genomic_DNA"/>
</dbReference>
<name>A0A8S5QCE9_9CAUD</name>
<proteinExistence type="predicted"/>
<evidence type="ECO:0000313" key="1">
    <source>
        <dbReference type="EMBL" id="DAE16531.1"/>
    </source>
</evidence>
<reference evidence="1" key="1">
    <citation type="journal article" date="2021" name="Proc. Natl. Acad. Sci. U.S.A.">
        <title>A Catalog of Tens of Thousands of Viruses from Human Metagenomes Reveals Hidden Associations with Chronic Diseases.</title>
        <authorList>
            <person name="Tisza M.J."/>
            <person name="Buck C.B."/>
        </authorList>
    </citation>
    <scope>NUCLEOTIDE SEQUENCE</scope>
    <source>
        <strain evidence="1">CtqBH20</strain>
    </source>
</reference>
<sequence length="112" mass="12548">MRYPKLVPEKLCKTDIILEFEQEGLNVYGEPLRTITWKGKCNYQDKARTVYTAEKKLIQVTGTVLISADPCPELPVIASGTAEIMGVKRQIVQGMKARNTDGTVNYVEVMLV</sequence>
<protein>
    <submittedName>
        <fullName evidence="1">Uncharacterized protein</fullName>
    </submittedName>
</protein>